<reference evidence="7 8" key="2">
    <citation type="journal article" date="2013" name="Genome Announc.">
        <title>Genome Sequence of Growth-Improving Paenibacillus mucilaginosus Strain KNP414.</title>
        <authorList>
            <person name="Lu J.J."/>
            <person name="Wang J.F."/>
            <person name="Hu X.F."/>
        </authorList>
    </citation>
    <scope>NUCLEOTIDE SEQUENCE [LARGE SCALE GENOMIC DNA]</scope>
    <source>
        <strain evidence="7 8">KNP414</strain>
    </source>
</reference>
<name>F8F5D3_PAEMK</name>
<feature type="domain" description="Metallo-beta-lactamase" evidence="6">
    <location>
        <begin position="17"/>
        <end position="214"/>
    </location>
</feature>
<dbReference type="PATRIC" id="fig|1036673.3.peg.2148"/>
<dbReference type="PANTHER" id="PTHR46018:SF2">
    <property type="entry name" value="ZINC PHOSPHODIESTERASE ELAC PROTEIN 1"/>
    <property type="match status" value="1"/>
</dbReference>
<dbReference type="InterPro" id="IPR036866">
    <property type="entry name" value="RibonucZ/Hydroxyglut_hydro"/>
</dbReference>
<dbReference type="GO" id="GO:0042781">
    <property type="term" value="F:3'-tRNA processing endoribonuclease activity"/>
    <property type="evidence" value="ECO:0007669"/>
    <property type="project" value="TreeGrafter"/>
</dbReference>
<dbReference type="SMART" id="SM00849">
    <property type="entry name" value="Lactamase_B"/>
    <property type="match status" value="1"/>
</dbReference>
<evidence type="ECO:0000256" key="2">
    <source>
        <dbReference type="ARBA" id="ARBA00022833"/>
    </source>
</evidence>
<sequence>MKLTFLGAGDGFSVGQGHNSALLKFGGTNLCIDFPESNHAALHKLGLELNRVENVFVTHLHEDHINGLQKLAFYHGVYPLKGKPRLYVHEELLGDLWDALRHGLAYSTRGPKELSDFFEVVPVQEAFEIEGQRFELVRTVHIPGMISFGLLCAPYFYFSGDTRFDLGQIEEAASKAKVLFYECHMQPYNLPSHTSLDELLTLPEELQRRTVLMHYIDDYLDAEKREAFHNAHALRLAELLQAYEF</sequence>
<comment type="catalytic activity">
    <reaction evidence="5">
        <text>3',5'-cyclic UMP + H2O = UMP + H(+)</text>
        <dbReference type="Rhea" id="RHEA:70575"/>
        <dbReference type="ChEBI" id="CHEBI:15377"/>
        <dbReference type="ChEBI" id="CHEBI:15378"/>
        <dbReference type="ChEBI" id="CHEBI:57865"/>
        <dbReference type="ChEBI" id="CHEBI:184387"/>
    </reaction>
    <physiologicalReaction direction="left-to-right" evidence="5">
        <dbReference type="Rhea" id="RHEA:70576"/>
    </physiologicalReaction>
</comment>
<dbReference type="Proteomes" id="UP000006620">
    <property type="component" value="Chromosome"/>
</dbReference>
<evidence type="ECO:0000256" key="5">
    <source>
        <dbReference type="ARBA" id="ARBA00048505"/>
    </source>
</evidence>
<keyword evidence="2" id="KW-0862">Zinc</keyword>
<dbReference type="SUPFAM" id="SSF56281">
    <property type="entry name" value="Metallo-hydrolase/oxidoreductase"/>
    <property type="match status" value="1"/>
</dbReference>
<evidence type="ECO:0000259" key="6">
    <source>
        <dbReference type="SMART" id="SM00849"/>
    </source>
</evidence>
<keyword evidence="1" id="KW-0540">Nuclease</keyword>
<reference evidence="8" key="1">
    <citation type="submission" date="2011-06" db="EMBL/GenBank/DDBJ databases">
        <title>Complete genome sequence of Paenibacillus mucilaginosus KNP414.</title>
        <authorList>
            <person name="Wang J."/>
            <person name="Hu S."/>
            <person name="Hu X."/>
            <person name="Zhang B."/>
            <person name="Dong D."/>
            <person name="Zhang S."/>
            <person name="Zhao K."/>
            <person name="Wu D."/>
        </authorList>
    </citation>
    <scope>NUCLEOTIDE SEQUENCE [LARGE SCALE GENOMIC DNA]</scope>
    <source>
        <strain evidence="8">KNP414</strain>
    </source>
</reference>
<accession>F8F5D3</accession>
<dbReference type="EMBL" id="CP002869">
    <property type="protein sequence ID" value="AEI40944.1"/>
    <property type="molecule type" value="Genomic_DNA"/>
</dbReference>
<proteinExistence type="predicted"/>
<protein>
    <submittedName>
        <fullName evidence="7">Beta-lactamase domain protein</fullName>
    </submittedName>
</protein>
<dbReference type="RefSeq" id="WP_013916105.1">
    <property type="nucleotide sequence ID" value="NC_015690.1"/>
</dbReference>
<dbReference type="PANTHER" id="PTHR46018">
    <property type="entry name" value="ZINC PHOSPHODIESTERASE ELAC PROTEIN 1"/>
    <property type="match status" value="1"/>
</dbReference>
<dbReference type="InterPro" id="IPR001279">
    <property type="entry name" value="Metallo-B-lactamas"/>
</dbReference>
<dbReference type="Gene3D" id="3.60.15.10">
    <property type="entry name" value="Ribonuclease Z/Hydroxyacylglutathione hydrolase-like"/>
    <property type="match status" value="1"/>
</dbReference>
<dbReference type="AlphaFoldDB" id="F8F5D3"/>
<comment type="function">
    <text evidence="4">Counteracts the endogenous Pycsar antiviral defense system. Phosphodiesterase that enables metal-dependent hydrolysis of host cyclic nucleotide Pycsar defense signals such as cCMP and cUMP.</text>
</comment>
<dbReference type="Pfam" id="PF23023">
    <property type="entry name" value="Anti-Pycsar_Apyc1"/>
    <property type="match status" value="1"/>
</dbReference>
<evidence type="ECO:0000313" key="7">
    <source>
        <dbReference type="EMBL" id="AEI40944.1"/>
    </source>
</evidence>
<evidence type="ECO:0000313" key="8">
    <source>
        <dbReference type="Proteomes" id="UP000006620"/>
    </source>
</evidence>
<keyword evidence="1" id="KW-0378">Hydrolase</keyword>
<comment type="catalytic activity">
    <reaction evidence="3">
        <text>3',5'-cyclic CMP + H2O = CMP + H(+)</text>
        <dbReference type="Rhea" id="RHEA:72675"/>
        <dbReference type="ChEBI" id="CHEBI:15377"/>
        <dbReference type="ChEBI" id="CHEBI:15378"/>
        <dbReference type="ChEBI" id="CHEBI:58003"/>
        <dbReference type="ChEBI" id="CHEBI:60377"/>
    </reaction>
    <physiologicalReaction direction="left-to-right" evidence="3">
        <dbReference type="Rhea" id="RHEA:72676"/>
    </physiologicalReaction>
</comment>
<dbReference type="GO" id="GO:0046872">
    <property type="term" value="F:metal ion binding"/>
    <property type="evidence" value="ECO:0007669"/>
    <property type="project" value="UniProtKB-KW"/>
</dbReference>
<evidence type="ECO:0000256" key="4">
    <source>
        <dbReference type="ARBA" id="ARBA00034301"/>
    </source>
</evidence>
<evidence type="ECO:0000256" key="1">
    <source>
        <dbReference type="ARBA" id="ARBA00022759"/>
    </source>
</evidence>
<dbReference type="KEGG" id="pms:KNP414_02383"/>
<evidence type="ECO:0000256" key="3">
    <source>
        <dbReference type="ARBA" id="ARBA00034221"/>
    </source>
</evidence>
<gene>
    <name evidence="7" type="ordered locus">KNP414_02383</name>
</gene>
<dbReference type="HOGENOM" id="CLU_096503_1_0_9"/>
<keyword evidence="1" id="KW-0255">Endonuclease</keyword>
<organism evidence="7 8">
    <name type="scientific">Paenibacillus mucilaginosus (strain KNP414)</name>
    <dbReference type="NCBI Taxonomy" id="1036673"/>
    <lineage>
        <taxon>Bacteria</taxon>
        <taxon>Bacillati</taxon>
        <taxon>Bacillota</taxon>
        <taxon>Bacilli</taxon>
        <taxon>Bacillales</taxon>
        <taxon>Paenibacillaceae</taxon>
        <taxon>Paenibacillus</taxon>
    </lineage>
</organism>